<comment type="similarity">
    <text evidence="1">Belongs to the VPS13 family.</text>
</comment>
<name>A0A4P9YXI8_9FUNG</name>
<evidence type="ECO:0000313" key="5">
    <source>
        <dbReference type="Proteomes" id="UP000278143"/>
    </source>
</evidence>
<evidence type="ECO:0000313" key="4">
    <source>
        <dbReference type="EMBL" id="RKP24242.1"/>
    </source>
</evidence>
<keyword evidence="5" id="KW-1185">Reference proteome</keyword>
<dbReference type="InterPro" id="IPR026847">
    <property type="entry name" value="VPS13"/>
</dbReference>
<sequence>MYDVDGQVQLIRVRILMEQATIFIELYKETRQWPYRIENQSDAAVIVYQRPPYSAEHGDTDAGAMTVKRYTIPARSTLDYAWDYPSLPGKLLVLNVNHRERDISLQEIGPSVPLQYPAGGSSGTMAIDVYADGLTQVLHLSEFNPIKSIYRRARQGSIADSFEVANIDSAPNLSVKLRLAGVGVSVINSQVEEIAYVTLRGLEISFVDWSIQQSFHVICQWLQIDNQKFGAIYPIVLYPTMISRRSEDTEHPAFHLALVRSKDTSHGVEYIKYFSVLLQEMSFEIDEDFLYTLIEFANFDTDSTSAKPVVERAIGDESMDIPEPHQVESTTQIYFEVFHIQPIKLNLSYISTDRLDLETDPNRAPSSSNPITFLLGVLKMAIGSISDAPIQMNALLMENLRLTPALLVQLLEHHYRQQAISQIHRFLGSADALGNPVGLFNNITSGVVDIFYEPYQGFIMSDRPQDLGYGLIKGTASFMKKTVFGLSDSVSKVTDTIGKGLTAATFDKSFQDRRRISKIRNKPKHALAGLSQGATSFASSVASGLTGVITQPLSGAENEGVGGFFRGVGKGIVGIVAKPMVGVVDLATNVSEGIRNTTTVFDDTVELERTRLPRHIHRDKILRNYNEREAVGQNLLRNTDDGTYAKEHYLAHLELRGDGIVMILTSTRILAVNIKRSKVDWDVSFAGE</sequence>
<feature type="domain" description="Vacuolar protein sorting-associated protein 13 VPS13 adaptor binding" evidence="2">
    <location>
        <begin position="5"/>
        <end position="86"/>
    </location>
</feature>
<protein>
    <recommendedName>
        <fullName evidence="6">Vacuolar protein sorting-associated protein 13 DH-like domain-containing protein</fullName>
    </recommendedName>
</protein>
<dbReference type="GO" id="GO:0007005">
    <property type="term" value="P:mitochondrion organization"/>
    <property type="evidence" value="ECO:0007669"/>
    <property type="project" value="TreeGrafter"/>
</dbReference>
<dbReference type="GO" id="GO:0045324">
    <property type="term" value="P:late endosome to vacuole transport"/>
    <property type="evidence" value="ECO:0007669"/>
    <property type="project" value="TreeGrafter"/>
</dbReference>
<reference evidence="5" key="1">
    <citation type="journal article" date="2018" name="Nat. Microbiol.">
        <title>Leveraging single-cell genomics to expand the fungal tree of life.</title>
        <authorList>
            <person name="Ahrendt S.R."/>
            <person name="Quandt C.A."/>
            <person name="Ciobanu D."/>
            <person name="Clum A."/>
            <person name="Salamov A."/>
            <person name="Andreopoulos B."/>
            <person name="Cheng J.F."/>
            <person name="Woyke T."/>
            <person name="Pelin A."/>
            <person name="Henrissat B."/>
            <person name="Reynolds N.K."/>
            <person name="Benny G.L."/>
            <person name="Smith M.E."/>
            <person name="James T.Y."/>
            <person name="Grigoriev I.V."/>
        </authorList>
    </citation>
    <scope>NUCLEOTIDE SEQUENCE [LARGE SCALE GENOMIC DNA]</scope>
    <source>
        <strain evidence="5">Benny S71-1</strain>
    </source>
</reference>
<accession>A0A4P9YXI8</accession>
<dbReference type="PANTHER" id="PTHR16166">
    <property type="entry name" value="VACUOLAR PROTEIN SORTING-ASSOCIATED PROTEIN VPS13"/>
    <property type="match status" value="1"/>
</dbReference>
<dbReference type="EMBL" id="KZ990356">
    <property type="protein sequence ID" value="RKP24242.1"/>
    <property type="molecule type" value="Genomic_DNA"/>
</dbReference>
<evidence type="ECO:0000259" key="3">
    <source>
        <dbReference type="Pfam" id="PF25037"/>
    </source>
</evidence>
<dbReference type="InterPro" id="IPR009543">
    <property type="entry name" value="VPS13_VAB"/>
</dbReference>
<proteinExistence type="inferred from homology"/>
<evidence type="ECO:0000259" key="2">
    <source>
        <dbReference type="Pfam" id="PF25036"/>
    </source>
</evidence>
<dbReference type="Pfam" id="PF25036">
    <property type="entry name" value="VPS13_VAB"/>
    <property type="match status" value="1"/>
</dbReference>
<dbReference type="GO" id="GO:0045053">
    <property type="term" value="P:protein retention in Golgi apparatus"/>
    <property type="evidence" value="ECO:0007669"/>
    <property type="project" value="TreeGrafter"/>
</dbReference>
<organism evidence="4 5">
    <name type="scientific">Syncephalis pseudoplumigaleata</name>
    <dbReference type="NCBI Taxonomy" id="1712513"/>
    <lineage>
        <taxon>Eukaryota</taxon>
        <taxon>Fungi</taxon>
        <taxon>Fungi incertae sedis</taxon>
        <taxon>Zoopagomycota</taxon>
        <taxon>Zoopagomycotina</taxon>
        <taxon>Zoopagomycetes</taxon>
        <taxon>Zoopagales</taxon>
        <taxon>Piptocephalidaceae</taxon>
        <taxon>Syncephalis</taxon>
    </lineage>
</organism>
<dbReference type="InterPro" id="IPR056748">
    <property type="entry name" value="VPS13-like_C"/>
</dbReference>
<evidence type="ECO:0008006" key="6">
    <source>
        <dbReference type="Google" id="ProtNLM"/>
    </source>
</evidence>
<evidence type="ECO:0000256" key="1">
    <source>
        <dbReference type="ARBA" id="ARBA00006545"/>
    </source>
</evidence>
<dbReference type="AlphaFoldDB" id="A0A4P9YXI8"/>
<dbReference type="PANTHER" id="PTHR16166:SF93">
    <property type="entry name" value="INTERMEMBRANE LIPID TRANSFER PROTEIN VPS13"/>
    <property type="match status" value="1"/>
</dbReference>
<dbReference type="Proteomes" id="UP000278143">
    <property type="component" value="Unassembled WGS sequence"/>
</dbReference>
<dbReference type="GO" id="GO:0006623">
    <property type="term" value="P:protein targeting to vacuole"/>
    <property type="evidence" value="ECO:0007669"/>
    <property type="project" value="TreeGrafter"/>
</dbReference>
<feature type="domain" description="Intermembrane lipid transfer protein VPS13-like C-terminal" evidence="3">
    <location>
        <begin position="611"/>
        <end position="685"/>
    </location>
</feature>
<gene>
    <name evidence="4" type="ORF">SYNPS1DRAFT_17479</name>
</gene>
<dbReference type="OrthoDB" id="428159at2759"/>
<dbReference type="Pfam" id="PF25037">
    <property type="entry name" value="VPS13_C"/>
    <property type="match status" value="1"/>
</dbReference>